<keyword evidence="2" id="KW-1185">Reference proteome</keyword>
<dbReference type="Proteomes" id="UP001057452">
    <property type="component" value="Chromosome 3"/>
</dbReference>
<evidence type="ECO:0000313" key="2">
    <source>
        <dbReference type="Proteomes" id="UP001057452"/>
    </source>
</evidence>
<name>A0ACB9XTR1_CHAAC</name>
<proteinExistence type="predicted"/>
<sequence length="117" mass="13299">ESLRPTSLSRMPQTRLTGFYEELTLTPFLPRHTLSYIDTCAHRPTDRHATEQRSMRDRKRISLSRGPSCAEKVGVVLRSQPSVQICLGAQRDFLIRMTNTNAFLNSHRPGSLPASYL</sequence>
<evidence type="ECO:0000313" key="1">
    <source>
        <dbReference type="EMBL" id="KAI4830619.1"/>
    </source>
</evidence>
<reference evidence="1" key="1">
    <citation type="submission" date="2022-05" db="EMBL/GenBank/DDBJ databases">
        <title>Chromosome-level genome of Chaenocephalus aceratus.</title>
        <authorList>
            <person name="Park H."/>
        </authorList>
    </citation>
    <scope>NUCLEOTIDE SEQUENCE</scope>
    <source>
        <strain evidence="1">KU_202001</strain>
    </source>
</reference>
<accession>A0ACB9XTR1</accession>
<dbReference type="EMBL" id="CM043787">
    <property type="protein sequence ID" value="KAI4830619.1"/>
    <property type="molecule type" value="Genomic_DNA"/>
</dbReference>
<organism evidence="1 2">
    <name type="scientific">Chaenocephalus aceratus</name>
    <name type="common">Blackfin icefish</name>
    <name type="synonym">Chaenichthys aceratus</name>
    <dbReference type="NCBI Taxonomy" id="36190"/>
    <lineage>
        <taxon>Eukaryota</taxon>
        <taxon>Metazoa</taxon>
        <taxon>Chordata</taxon>
        <taxon>Craniata</taxon>
        <taxon>Vertebrata</taxon>
        <taxon>Euteleostomi</taxon>
        <taxon>Actinopterygii</taxon>
        <taxon>Neopterygii</taxon>
        <taxon>Teleostei</taxon>
        <taxon>Neoteleostei</taxon>
        <taxon>Acanthomorphata</taxon>
        <taxon>Eupercaria</taxon>
        <taxon>Perciformes</taxon>
        <taxon>Notothenioidei</taxon>
        <taxon>Channichthyidae</taxon>
        <taxon>Chaenocephalus</taxon>
    </lineage>
</organism>
<protein>
    <submittedName>
        <fullName evidence="1">Uncharacterized protein</fullName>
    </submittedName>
</protein>
<gene>
    <name evidence="1" type="ORF">KUCAC02_002238</name>
</gene>
<comment type="caution">
    <text evidence="1">The sequence shown here is derived from an EMBL/GenBank/DDBJ whole genome shotgun (WGS) entry which is preliminary data.</text>
</comment>
<feature type="non-terminal residue" evidence="1">
    <location>
        <position position="117"/>
    </location>
</feature>
<feature type="non-terminal residue" evidence="1">
    <location>
        <position position="1"/>
    </location>
</feature>